<feature type="transmembrane region" description="Helical" evidence="2">
    <location>
        <begin position="71"/>
        <end position="91"/>
    </location>
</feature>
<reference evidence="3" key="2">
    <citation type="submission" date="2021-08" db="EMBL/GenBank/DDBJ databases">
        <authorList>
            <person name="Tani A."/>
            <person name="Ola A."/>
            <person name="Ogura Y."/>
            <person name="Katsura K."/>
            <person name="Hayashi T."/>
        </authorList>
    </citation>
    <scope>NUCLEOTIDE SEQUENCE</scope>
    <source>
        <strain evidence="3">DSM 23632</strain>
    </source>
</reference>
<proteinExistence type="predicted"/>
<keyword evidence="2" id="KW-0812">Transmembrane</keyword>
<comment type="caution">
    <text evidence="3">The sequence shown here is derived from an EMBL/GenBank/DDBJ whole genome shotgun (WGS) entry which is preliminary data.</text>
</comment>
<dbReference type="InterPro" id="IPR007712">
    <property type="entry name" value="RelE/ParE_toxin"/>
</dbReference>
<dbReference type="Proteomes" id="UP001055057">
    <property type="component" value="Unassembled WGS sequence"/>
</dbReference>
<dbReference type="Gene3D" id="3.30.2310.20">
    <property type="entry name" value="RelE-like"/>
    <property type="match status" value="1"/>
</dbReference>
<reference evidence="3" key="1">
    <citation type="journal article" date="2021" name="Front. Microbiol.">
        <title>Comprehensive Comparative Genomics and Phenotyping of Methylobacterium Species.</title>
        <authorList>
            <person name="Alessa O."/>
            <person name="Ogura Y."/>
            <person name="Fujitani Y."/>
            <person name="Takami H."/>
            <person name="Hayashi T."/>
            <person name="Sahin N."/>
            <person name="Tani A."/>
        </authorList>
    </citation>
    <scope>NUCLEOTIDE SEQUENCE</scope>
    <source>
        <strain evidence="3">DSM 23632</strain>
    </source>
</reference>
<accession>A0ABQ4U023</accession>
<name>A0ABQ4U023_9HYPH</name>
<evidence type="ECO:0000256" key="1">
    <source>
        <dbReference type="ARBA" id="ARBA00022649"/>
    </source>
</evidence>
<dbReference type="EMBL" id="BPRB01000126">
    <property type="protein sequence ID" value="GJE60348.1"/>
    <property type="molecule type" value="Genomic_DNA"/>
</dbReference>
<evidence type="ECO:0000313" key="3">
    <source>
        <dbReference type="EMBL" id="GJE60348.1"/>
    </source>
</evidence>
<sequence length="101" mass="11455">MTHEVRIHPAARTDLFDLYRYIEERSGLERAGGYVARIERTCRGLADFPERGVPRGDLAPGIRTLSMERRIVLVFRIAPAVVTSLRVLYAGRDFGVDDVPR</sequence>
<keyword evidence="2" id="KW-1133">Transmembrane helix</keyword>
<keyword evidence="4" id="KW-1185">Reference proteome</keyword>
<keyword evidence="2" id="KW-0472">Membrane</keyword>
<gene>
    <name evidence="3" type="primary">parE3</name>
    <name evidence="3" type="ORF">MPOCJGCO_2459</name>
</gene>
<protein>
    <submittedName>
        <fullName evidence="3">Toxin ParE3</fullName>
    </submittedName>
</protein>
<organism evidence="3 4">
    <name type="scientific">Methylobacterium trifolii</name>
    <dbReference type="NCBI Taxonomy" id="1003092"/>
    <lineage>
        <taxon>Bacteria</taxon>
        <taxon>Pseudomonadati</taxon>
        <taxon>Pseudomonadota</taxon>
        <taxon>Alphaproteobacteria</taxon>
        <taxon>Hyphomicrobiales</taxon>
        <taxon>Methylobacteriaceae</taxon>
        <taxon>Methylobacterium</taxon>
    </lineage>
</organism>
<keyword evidence="1" id="KW-1277">Toxin-antitoxin system</keyword>
<dbReference type="Pfam" id="PF05016">
    <property type="entry name" value="ParE_toxin"/>
    <property type="match status" value="1"/>
</dbReference>
<dbReference type="RefSeq" id="WP_238182914.1">
    <property type="nucleotide sequence ID" value="NZ_BPRB01000126.1"/>
</dbReference>
<dbReference type="InterPro" id="IPR035093">
    <property type="entry name" value="RelE/ParE_toxin_dom_sf"/>
</dbReference>
<evidence type="ECO:0000256" key="2">
    <source>
        <dbReference type="SAM" id="Phobius"/>
    </source>
</evidence>
<evidence type="ECO:0000313" key="4">
    <source>
        <dbReference type="Proteomes" id="UP001055057"/>
    </source>
</evidence>